<sequence length="53" mass="5667">MSNLEKILPILACPSCHGPLDQAPDALCCPACRLRFPVRDGIPVLLVEAAQPL</sequence>
<reference evidence="2" key="1">
    <citation type="submission" date="2020-06" db="EMBL/GenBank/DDBJ databases">
        <title>Draft genomic sequence of Geomonas sp. Red330.</title>
        <authorList>
            <person name="Itoh H."/>
            <person name="Zhenxing X."/>
            <person name="Ushijima N."/>
            <person name="Masuda Y."/>
            <person name="Shiratori Y."/>
            <person name="Senoo K."/>
        </authorList>
    </citation>
    <scope>NUCLEOTIDE SEQUENCE [LARGE SCALE GENOMIC DNA]</scope>
    <source>
        <strain evidence="2">Red330</strain>
    </source>
</reference>
<dbReference type="Pfam" id="PF03966">
    <property type="entry name" value="Trm112p"/>
    <property type="match status" value="1"/>
</dbReference>
<proteinExistence type="predicted"/>
<dbReference type="SUPFAM" id="SSF158997">
    <property type="entry name" value="Trm112p-like"/>
    <property type="match status" value="1"/>
</dbReference>
<evidence type="ECO:0000313" key="1">
    <source>
        <dbReference type="EMBL" id="GFO61601.1"/>
    </source>
</evidence>
<organism evidence="1 2">
    <name type="scientific">Geomonas silvestris</name>
    <dbReference type="NCBI Taxonomy" id="2740184"/>
    <lineage>
        <taxon>Bacteria</taxon>
        <taxon>Pseudomonadati</taxon>
        <taxon>Thermodesulfobacteriota</taxon>
        <taxon>Desulfuromonadia</taxon>
        <taxon>Geobacterales</taxon>
        <taxon>Geobacteraceae</taxon>
        <taxon>Geomonas</taxon>
    </lineage>
</organism>
<name>A0A6V8MNP0_9BACT</name>
<dbReference type="AlphaFoldDB" id="A0A6V8MNP0"/>
<gene>
    <name evidence="1" type="ORF">GMST_39260</name>
</gene>
<dbReference type="InterPro" id="IPR005651">
    <property type="entry name" value="Trm112-like"/>
</dbReference>
<accession>A0A6V8MNP0</accession>
<protein>
    <submittedName>
        <fullName evidence="1">Uncharacterized protein</fullName>
    </submittedName>
</protein>
<dbReference type="EMBL" id="BLXX01000016">
    <property type="protein sequence ID" value="GFO61601.1"/>
    <property type="molecule type" value="Genomic_DNA"/>
</dbReference>
<keyword evidence="2" id="KW-1185">Reference proteome</keyword>
<comment type="caution">
    <text evidence="1">The sequence shown here is derived from an EMBL/GenBank/DDBJ whole genome shotgun (WGS) entry which is preliminary data.</text>
</comment>
<evidence type="ECO:0000313" key="2">
    <source>
        <dbReference type="Proteomes" id="UP000556026"/>
    </source>
</evidence>
<dbReference type="RefSeq" id="WP_183356394.1">
    <property type="nucleotide sequence ID" value="NZ_BLXX01000016.1"/>
</dbReference>
<dbReference type="Proteomes" id="UP000556026">
    <property type="component" value="Unassembled WGS sequence"/>
</dbReference>
<dbReference type="Gene3D" id="2.20.25.10">
    <property type="match status" value="1"/>
</dbReference>